<dbReference type="RefSeq" id="WP_191177508.1">
    <property type="nucleotide sequence ID" value="NZ_JACWMW010000007.1"/>
</dbReference>
<organism evidence="2 3">
    <name type="scientific">Mucilaginibacter rigui</name>
    <dbReference type="NCBI Taxonomy" id="534635"/>
    <lineage>
        <taxon>Bacteria</taxon>
        <taxon>Pseudomonadati</taxon>
        <taxon>Bacteroidota</taxon>
        <taxon>Sphingobacteriia</taxon>
        <taxon>Sphingobacteriales</taxon>
        <taxon>Sphingobacteriaceae</taxon>
        <taxon>Mucilaginibacter</taxon>
    </lineage>
</organism>
<protein>
    <recommendedName>
        <fullName evidence="4">Glycosyltransferase RgtA/B/C/D-like domain-containing protein</fullName>
    </recommendedName>
</protein>
<reference evidence="2 3" key="1">
    <citation type="submission" date="2020-09" db="EMBL/GenBank/DDBJ databases">
        <title>Novel species of Mucilaginibacter isolated from a glacier on the Tibetan Plateau.</title>
        <authorList>
            <person name="Liu Q."/>
            <person name="Xin Y.-H."/>
        </authorList>
    </citation>
    <scope>NUCLEOTIDE SEQUENCE [LARGE SCALE GENOMIC DNA]</scope>
    <source>
        <strain evidence="2 3">CGMCC 1.13878</strain>
    </source>
</reference>
<feature type="transmembrane region" description="Helical" evidence="1">
    <location>
        <begin position="98"/>
        <end position="118"/>
    </location>
</feature>
<feature type="transmembrane region" description="Helical" evidence="1">
    <location>
        <begin position="219"/>
        <end position="242"/>
    </location>
</feature>
<feature type="transmembrane region" description="Helical" evidence="1">
    <location>
        <begin position="153"/>
        <end position="169"/>
    </location>
</feature>
<keyword evidence="1" id="KW-0812">Transmembrane</keyword>
<keyword evidence="1" id="KW-0472">Membrane</keyword>
<name>A0ABR7XCU3_9SPHI</name>
<feature type="transmembrane region" description="Helical" evidence="1">
    <location>
        <begin position="254"/>
        <end position="276"/>
    </location>
</feature>
<feature type="transmembrane region" description="Helical" evidence="1">
    <location>
        <begin position="296"/>
        <end position="315"/>
    </location>
</feature>
<keyword evidence="3" id="KW-1185">Reference proteome</keyword>
<comment type="caution">
    <text evidence="2">The sequence shown here is derived from an EMBL/GenBank/DDBJ whole genome shotgun (WGS) entry which is preliminary data.</text>
</comment>
<feature type="transmembrane region" description="Helical" evidence="1">
    <location>
        <begin position="125"/>
        <end position="147"/>
    </location>
</feature>
<feature type="transmembrane region" description="Helical" evidence="1">
    <location>
        <begin position="327"/>
        <end position="344"/>
    </location>
</feature>
<feature type="transmembrane region" description="Helical" evidence="1">
    <location>
        <begin position="176"/>
        <end position="207"/>
    </location>
</feature>
<evidence type="ECO:0000256" key="1">
    <source>
        <dbReference type="SAM" id="Phobius"/>
    </source>
</evidence>
<dbReference type="EMBL" id="JACWMW010000007">
    <property type="protein sequence ID" value="MBD1387662.1"/>
    <property type="molecule type" value="Genomic_DNA"/>
</dbReference>
<keyword evidence="1" id="KW-1133">Transmembrane helix</keyword>
<feature type="transmembrane region" description="Helical" evidence="1">
    <location>
        <begin position="376"/>
        <end position="398"/>
    </location>
</feature>
<accession>A0ABR7XCU3</accession>
<evidence type="ECO:0008006" key="4">
    <source>
        <dbReference type="Google" id="ProtNLM"/>
    </source>
</evidence>
<proteinExistence type="predicted"/>
<feature type="transmembrane region" description="Helical" evidence="1">
    <location>
        <begin position="12"/>
        <end position="35"/>
    </location>
</feature>
<evidence type="ECO:0000313" key="2">
    <source>
        <dbReference type="EMBL" id="MBD1387662.1"/>
    </source>
</evidence>
<gene>
    <name evidence="2" type="ORF">IDJ75_20420</name>
</gene>
<evidence type="ECO:0000313" key="3">
    <source>
        <dbReference type="Proteomes" id="UP000618754"/>
    </source>
</evidence>
<sequence>MPNTTLPAHRIILLAVFVLVAALGVIAIITPAAIFPDASWGFQVLRSMQMGGAFNNLIKPSQQNIAQNTTEFISWWSPGQYLIPYFFKSVFGLNTGQAASVTTMFCQLLGLAGFYTFFKKVGFTPLISALSLAVIICQLVFFTPFIFYIGGETLLFAFTGWFLYGCLTFKQPGWKLMLFVLLSGWIGFICKSSFIWIYGVGLLFMWIQLSAGHTSAKSWLFKGFWIGIPALVSVVVISWLYLSKGINPSSNSGGFDLSLKAIAFPLASPILAGFSVDDLVNGFFFHTDTVILSPGWAMLILIVIAILSIALVYAICSSVPDKRYRTIIILFYGISLIFFGQAFMRKLDISYEARHFRIIGLMITPGTLYLFSQYKMVYRVVLGLCIGVIAFFTVKFYVEGSYGLRHYTAYGTSGIGQQFIDQQSLDYIKLLDDKHKDAIFVFFSPDLGLEIRHNRIITLEGLNKDINIDFDQYQHKGHAGPIYILMPHDYIGIRANVILKSFPGYKGFSLKELSDNYVLYFATEAR</sequence>
<dbReference type="Proteomes" id="UP000618754">
    <property type="component" value="Unassembled WGS sequence"/>
</dbReference>